<dbReference type="SUPFAM" id="SSF82714">
    <property type="entry name" value="Multidrug efflux transporter AcrB TolC docking domain, DN and DC subdomains"/>
    <property type="match status" value="2"/>
</dbReference>
<dbReference type="SUPFAM" id="SSF82866">
    <property type="entry name" value="Multidrug efflux transporter AcrB transmembrane domain"/>
    <property type="match status" value="2"/>
</dbReference>
<accession>A0A0E4GAG8</accession>
<feature type="transmembrane region" description="Helical" evidence="1">
    <location>
        <begin position="12"/>
        <end position="34"/>
    </location>
</feature>
<feature type="transmembrane region" description="Helical" evidence="1">
    <location>
        <begin position="962"/>
        <end position="983"/>
    </location>
</feature>
<feature type="transmembrane region" description="Helical" evidence="1">
    <location>
        <begin position="892"/>
        <end position="912"/>
    </location>
</feature>
<keyword evidence="1" id="KW-0472">Membrane</keyword>
<dbReference type="STRING" id="690567.526"/>
<evidence type="ECO:0000313" key="3">
    <source>
        <dbReference type="Proteomes" id="UP000045545"/>
    </source>
</evidence>
<dbReference type="Gene3D" id="3.30.2090.10">
    <property type="entry name" value="Multidrug efflux transporter AcrB TolC docking domain, DN and DC subdomains"/>
    <property type="match status" value="2"/>
</dbReference>
<dbReference type="RefSeq" id="WP_046495462.1">
    <property type="nucleotide sequence ID" value="NZ_CGIH01000005.1"/>
</dbReference>
<dbReference type="Proteomes" id="UP000045545">
    <property type="component" value="Unassembled WGS sequence"/>
</dbReference>
<dbReference type="GO" id="GO:0042910">
    <property type="term" value="F:xenobiotic transmembrane transporter activity"/>
    <property type="evidence" value="ECO:0007669"/>
    <property type="project" value="TreeGrafter"/>
</dbReference>
<keyword evidence="1" id="KW-0812">Transmembrane</keyword>
<dbReference type="GO" id="GO:0005886">
    <property type="term" value="C:plasma membrane"/>
    <property type="evidence" value="ECO:0007669"/>
    <property type="project" value="TreeGrafter"/>
</dbReference>
<feature type="transmembrane region" description="Helical" evidence="1">
    <location>
        <begin position="863"/>
        <end position="885"/>
    </location>
</feature>
<dbReference type="Gene3D" id="3.30.70.1440">
    <property type="entry name" value="Multidrug efflux transporter AcrB pore domain"/>
    <property type="match status" value="1"/>
</dbReference>
<dbReference type="SUPFAM" id="SSF82693">
    <property type="entry name" value="Multidrug efflux transporter AcrB pore domain, PN1, PN2, PC1 and PC2 subdomains"/>
    <property type="match status" value="3"/>
</dbReference>
<feature type="transmembrane region" description="Helical" evidence="1">
    <location>
        <begin position="462"/>
        <end position="485"/>
    </location>
</feature>
<feature type="transmembrane region" description="Helical" evidence="1">
    <location>
        <begin position="536"/>
        <end position="555"/>
    </location>
</feature>
<keyword evidence="3" id="KW-1185">Reference proteome</keyword>
<dbReference type="Pfam" id="PF00873">
    <property type="entry name" value="ACR_tran"/>
    <property type="match status" value="1"/>
</dbReference>
<dbReference type="Gene3D" id="1.20.1640.10">
    <property type="entry name" value="Multidrug efflux transporter AcrB transmembrane domain"/>
    <property type="match status" value="2"/>
</dbReference>
<dbReference type="PANTHER" id="PTHR32063">
    <property type="match status" value="1"/>
</dbReference>
<dbReference type="AlphaFoldDB" id="A0A0E4GAG8"/>
<dbReference type="InterPro" id="IPR001036">
    <property type="entry name" value="Acrflvin-R"/>
</dbReference>
<dbReference type="Gene3D" id="3.30.70.1320">
    <property type="entry name" value="Multidrug efflux transporter AcrB pore domain like"/>
    <property type="match status" value="1"/>
</dbReference>
<proteinExistence type="predicted"/>
<name>A0A0E4GAG8_9FIRM</name>
<dbReference type="PANTHER" id="PTHR32063:SF0">
    <property type="entry name" value="SWARMING MOTILITY PROTEIN SWRC"/>
    <property type="match status" value="1"/>
</dbReference>
<gene>
    <name evidence="2" type="ORF">526</name>
</gene>
<organism evidence="2 3">
    <name type="scientific">Syntrophomonas zehnderi OL-4</name>
    <dbReference type="NCBI Taxonomy" id="690567"/>
    <lineage>
        <taxon>Bacteria</taxon>
        <taxon>Bacillati</taxon>
        <taxon>Bacillota</taxon>
        <taxon>Clostridia</taxon>
        <taxon>Eubacteriales</taxon>
        <taxon>Syntrophomonadaceae</taxon>
        <taxon>Syntrophomonas</taxon>
    </lineage>
</organism>
<keyword evidence="1" id="KW-1133">Transmembrane helix</keyword>
<feature type="transmembrane region" description="Helical" evidence="1">
    <location>
        <begin position="918"/>
        <end position="942"/>
    </location>
</feature>
<evidence type="ECO:0000256" key="1">
    <source>
        <dbReference type="SAM" id="Phobius"/>
    </source>
</evidence>
<feature type="transmembrane region" description="Helical" evidence="1">
    <location>
        <begin position="430"/>
        <end position="450"/>
    </location>
</feature>
<protein>
    <submittedName>
        <fullName evidence="2">Acriflavin resistance protein</fullName>
    </submittedName>
</protein>
<sequence>MKIIDFSVKRPVTMIILVTVIIIMGFFTLSKMAVDLIPDMKFPIAAVMTEYPGVGPEEVESQITKPLEGTLNTLGNIKEIHSMSTSGSSLILIYYNWGTNMDTSVNEIREKIGLIDKYLPSGSEKPVVLRMDPTLMPVIQIGIKSDTMSLGQLQEVAQDVVEPRLSRITEVASVVTTGGMQREVKVEVDPVKLANYNLSLGQVTQVLRAENFNMSAGQVKDGGRQYFLRSLQQFESVEDIKNVAIMTPTGGTVYINDIATVTDGFKDESQMTRVDGQAAVGIHCLKQSDANTVKTCKAVREELQEIEKELDLDLELKVVMDQSTYINQSLNTTKRVMIEGGLLAMLILFLFLRNLRSTLIIFTAIPLSIITTFILMYFNHDTINLITLGGLALGLGRMVDDSIVVFENIYRHRLLGLSAMDAAVTGASEVGRAVVASTLTLMAVFFPILLTEGLSSVLFKPLAITVMFAIFCSLMVALTVVPLMASRMLTDKSMAARDRGEGKLARITTGFGDWIDGLGERYKVLLQWALGHRRKVVIYVTLLMVGSLALIPLVGAEFMPAMDSGEISITVEGDKGSLLKETDKTIKRMEKELREIPEVDTIFASVGSSANMFMDSGVQSDNGTLYVKLVPRAERQRGVDVVSEEIRQRVSDIPGAKIKVTVMDMTANMGSAAGPINVQVRGDDLKVLREISDQAAEVIRKVPGTREITSSISDGNPEVQVRIDRTRAAAFGLTPGQVAAEIQNARQGTVATRYKVEGDEVDVRVRYSPEGYDEFSYIQNLGILSPSGAVVKLSQIATFDMEPGPIQITREDRVRKAEINGYLLNRDLNAVMTDIQAELGKINLPSGYTFEYGGEQKEMTESFASLGLALLLAIILVYAVMAILYESFFNPFVIMFSVPTAIIGVVLSLLLTGKHFSVVVFIGVIMLVGIVVANAIVLVDYLKQLRERGMERNAAIVEAGRVRLRPILMTALATILAMFPLSLGLGEGGEWNSPLAIVVIGGLLVSTLITLVLVPVVYSIFDDWGQKLSQRRNQPQVQTDSGESVEF</sequence>
<reference evidence="2 3" key="1">
    <citation type="submission" date="2015-03" db="EMBL/GenBank/DDBJ databases">
        <authorList>
            <person name="Murphy D."/>
        </authorList>
    </citation>
    <scope>NUCLEOTIDE SEQUENCE [LARGE SCALE GENOMIC DNA]</scope>
    <source>
        <strain evidence="2 3">OL-4</strain>
    </source>
</reference>
<dbReference type="Gene3D" id="3.30.70.1430">
    <property type="entry name" value="Multidrug efflux transporter AcrB pore domain"/>
    <property type="match status" value="2"/>
</dbReference>
<dbReference type="InterPro" id="IPR027463">
    <property type="entry name" value="AcrB_DN_DC_subdom"/>
</dbReference>
<dbReference type="EMBL" id="CGIH01000005">
    <property type="protein sequence ID" value="CFX11940.1"/>
    <property type="molecule type" value="Genomic_DNA"/>
</dbReference>
<feature type="transmembrane region" description="Helical" evidence="1">
    <location>
        <begin position="995"/>
        <end position="1021"/>
    </location>
</feature>
<dbReference type="PRINTS" id="PR00702">
    <property type="entry name" value="ACRIFLAVINRP"/>
</dbReference>
<evidence type="ECO:0000313" key="2">
    <source>
        <dbReference type="EMBL" id="CFX11940.1"/>
    </source>
</evidence>
<dbReference type="OrthoDB" id="9757876at2"/>
<feature type="transmembrane region" description="Helical" evidence="1">
    <location>
        <begin position="359"/>
        <end position="379"/>
    </location>
</feature>